<dbReference type="AlphaFoldDB" id="A0A1V4HQP2"/>
<dbReference type="RefSeq" id="WP_079409516.1">
    <property type="nucleotide sequence ID" value="NZ_MBTG01000003.1"/>
</dbReference>
<protein>
    <recommendedName>
        <fullName evidence="3 6">Beta-galactosidase</fullName>
        <shortName evidence="6">Beta-gal</shortName>
        <ecNumber evidence="3 6">3.2.1.23</ecNumber>
    </recommendedName>
</protein>
<dbReference type="InterPro" id="IPR013780">
    <property type="entry name" value="Glyco_hydro_b"/>
</dbReference>
<dbReference type="Pfam" id="PF02449">
    <property type="entry name" value="Glyco_hydro_42"/>
    <property type="match status" value="1"/>
</dbReference>
<evidence type="ECO:0000259" key="11">
    <source>
        <dbReference type="Pfam" id="PF08532"/>
    </source>
</evidence>
<dbReference type="PANTHER" id="PTHR36447:SF1">
    <property type="entry name" value="BETA-GALACTOSIDASE GANA"/>
    <property type="match status" value="1"/>
</dbReference>
<dbReference type="EMBL" id="MBTG01000003">
    <property type="protein sequence ID" value="OPH60764.1"/>
    <property type="molecule type" value="Genomic_DNA"/>
</dbReference>
<dbReference type="STRING" id="1469647.BC351_16325"/>
<sequence>MINDKLPKIWYGGDYNPEQWDKEIMNEDLRMFKLAGIDVATINVFSWALLQPSEDIYDFTWLDDIIERLYTSGTYVCLATSTGAHPAWMARKYPDVLRVDFEGRKRKFGARHNSCPNSPTYRKYSERIAEKLAERYKDHPAILIWHISNEYGGYCYCDQCADGFRTWLQARYATLGQVNKAWNTNFWGHTFYDWEEIVPPNALSEERTGDNTFFQGISLDYRRFMSDSLLECYKLEYNAIKKHTPELPVTTNLMGLYKELDYFKWAKHLDVISWDNYPSFNTPTSLTAMTHDLMRGLKEGQPFMLMEQTPSQQNWQPYNSLKRPGVMKLWSYQAVARGADTVMFFQLRRSVGACEKYHGAVIEHVGHEHTRVFRECAELGAELQTLSDKLLDARANTRVGIIYDWENRWAVELSSGPTVALQYVDEVHKYYDALFQQNIQANLISTEADFSNYDIIIAPVLYMVQKGFAKQIEQFVHDGGTFLTTFFSGIVNENDIVTLGGYPGELRKVLGIWAEEIDALYPDQSNQIVLTESWGALHGQYQCGLLCDLIHAEGAEVKAVYGSEFYQGMPVLTVNKFGAGQAWYVASSPEPSFLQGLLGNLCKEKGITAPIPPVAGIEVTTRTTANNSYLFVLNHNDQPTSIELGDLTGTDLITGEPIKNKITLPPKGVLILEKNESTQNSIKS</sequence>
<feature type="binding site" evidence="9">
    <location>
        <position position="157"/>
    </location>
    <ligand>
        <name>Zn(2+)</name>
        <dbReference type="ChEBI" id="CHEBI:29105"/>
    </ligand>
</feature>
<evidence type="ECO:0000256" key="4">
    <source>
        <dbReference type="ARBA" id="ARBA00022801"/>
    </source>
</evidence>
<keyword evidence="4 6" id="KW-0378">Hydrolase</keyword>
<feature type="active site" description="Nucleophile" evidence="7">
    <location>
        <position position="307"/>
    </location>
</feature>
<evidence type="ECO:0000256" key="9">
    <source>
        <dbReference type="PIRSR" id="PIRSR001084-3"/>
    </source>
</evidence>
<feature type="binding site" evidence="8">
    <location>
        <position position="149"/>
    </location>
    <ligand>
        <name>substrate</name>
    </ligand>
</feature>
<comment type="catalytic activity">
    <reaction evidence="1 6">
        <text>Hydrolysis of terminal non-reducing beta-D-galactose residues in beta-D-galactosides.</text>
        <dbReference type="EC" id="3.2.1.23"/>
    </reaction>
</comment>
<evidence type="ECO:0000313" key="14">
    <source>
        <dbReference type="Proteomes" id="UP000190626"/>
    </source>
</evidence>
<feature type="binding site" evidence="9">
    <location>
        <position position="115"/>
    </location>
    <ligand>
        <name>Zn(2+)</name>
        <dbReference type="ChEBI" id="CHEBI:29105"/>
    </ligand>
</feature>
<dbReference type="PANTHER" id="PTHR36447">
    <property type="entry name" value="BETA-GALACTOSIDASE GANA"/>
    <property type="match status" value="1"/>
</dbReference>
<comment type="caution">
    <text evidence="13">The sequence shown here is derived from an EMBL/GenBank/DDBJ whole genome shotgun (WGS) entry which is preliminary data.</text>
</comment>
<dbReference type="Pfam" id="PF08533">
    <property type="entry name" value="Glyco_hydro_42C"/>
    <property type="match status" value="1"/>
</dbReference>
<feature type="domain" description="Glycoside hydrolase family 42 N-terminal" evidence="10">
    <location>
        <begin position="14"/>
        <end position="385"/>
    </location>
</feature>
<keyword evidence="9" id="KW-0479">Metal-binding</keyword>
<evidence type="ECO:0000256" key="2">
    <source>
        <dbReference type="ARBA" id="ARBA00005940"/>
    </source>
</evidence>
<dbReference type="SUPFAM" id="SSF51445">
    <property type="entry name" value="(Trans)glycosidases"/>
    <property type="match status" value="1"/>
</dbReference>
<dbReference type="CDD" id="cd03143">
    <property type="entry name" value="A4_beta-galactosidase_middle_domain"/>
    <property type="match status" value="1"/>
</dbReference>
<dbReference type="SUPFAM" id="SSF51011">
    <property type="entry name" value="Glycosyl hydrolase domain"/>
    <property type="match status" value="1"/>
</dbReference>
<feature type="domain" description="Beta-galactosidase trimerisation" evidence="11">
    <location>
        <begin position="398"/>
        <end position="607"/>
    </location>
</feature>
<evidence type="ECO:0000313" key="13">
    <source>
        <dbReference type="EMBL" id="OPH60764.1"/>
    </source>
</evidence>
<dbReference type="GO" id="GO:0006012">
    <property type="term" value="P:galactose metabolic process"/>
    <property type="evidence" value="ECO:0007669"/>
    <property type="project" value="InterPro"/>
</dbReference>
<keyword evidence="9" id="KW-0862">Zinc</keyword>
<dbReference type="InterPro" id="IPR017853">
    <property type="entry name" value="GH"/>
</dbReference>
<comment type="similarity">
    <text evidence="2 6">Belongs to the glycosyl hydrolase 42 family.</text>
</comment>
<dbReference type="Proteomes" id="UP000190626">
    <property type="component" value="Unassembled WGS sequence"/>
</dbReference>
<dbReference type="OrthoDB" id="9800974at2"/>
<dbReference type="InterPro" id="IPR013529">
    <property type="entry name" value="Glyco_hydro_42_N"/>
</dbReference>
<evidence type="ECO:0000256" key="7">
    <source>
        <dbReference type="PIRSR" id="PIRSR001084-1"/>
    </source>
</evidence>
<evidence type="ECO:0000256" key="1">
    <source>
        <dbReference type="ARBA" id="ARBA00001412"/>
    </source>
</evidence>
<feature type="binding site" evidence="8">
    <location>
        <position position="111"/>
    </location>
    <ligand>
        <name>substrate</name>
    </ligand>
</feature>
<dbReference type="Gene3D" id="3.20.20.80">
    <property type="entry name" value="Glycosidases"/>
    <property type="match status" value="1"/>
</dbReference>
<evidence type="ECO:0000256" key="6">
    <source>
        <dbReference type="PIRNR" id="PIRNR001084"/>
    </source>
</evidence>
<keyword evidence="14" id="KW-1185">Reference proteome</keyword>
<reference evidence="14" key="1">
    <citation type="submission" date="2016-07" db="EMBL/GenBank/DDBJ databases">
        <authorList>
            <person name="Florea S."/>
            <person name="Webb J.S."/>
            <person name="Jaromczyk J."/>
            <person name="Schardl C.L."/>
        </authorList>
    </citation>
    <scope>NUCLEOTIDE SEQUENCE [LARGE SCALE GENOMIC DNA]</scope>
    <source>
        <strain evidence="14">CY1</strain>
    </source>
</reference>
<keyword evidence="5 6" id="KW-0326">Glycosidase</keyword>
<dbReference type="PIRSF" id="PIRSF001084">
    <property type="entry name" value="B-galactosidase"/>
    <property type="match status" value="1"/>
</dbReference>
<accession>A0A1V4HQP2</accession>
<evidence type="ECO:0000259" key="12">
    <source>
        <dbReference type="Pfam" id="PF08533"/>
    </source>
</evidence>
<evidence type="ECO:0000256" key="5">
    <source>
        <dbReference type="ARBA" id="ARBA00023295"/>
    </source>
</evidence>
<dbReference type="InterPro" id="IPR013738">
    <property type="entry name" value="Beta_galactosidase_Trimer"/>
</dbReference>
<feature type="domain" description="Beta-galactosidase C-terminal" evidence="12">
    <location>
        <begin position="616"/>
        <end position="674"/>
    </location>
</feature>
<evidence type="ECO:0000259" key="10">
    <source>
        <dbReference type="Pfam" id="PF02449"/>
    </source>
</evidence>
<dbReference type="GO" id="GO:0046872">
    <property type="term" value="F:metal ion binding"/>
    <property type="evidence" value="ECO:0007669"/>
    <property type="project" value="UniProtKB-KW"/>
</dbReference>
<dbReference type="GO" id="GO:0004565">
    <property type="term" value="F:beta-galactosidase activity"/>
    <property type="evidence" value="ECO:0007669"/>
    <property type="project" value="UniProtKB-EC"/>
</dbReference>
<feature type="binding site" evidence="9">
    <location>
        <position position="155"/>
    </location>
    <ligand>
        <name>Zn(2+)</name>
        <dbReference type="ChEBI" id="CHEBI:29105"/>
    </ligand>
</feature>
<dbReference type="Gene3D" id="3.40.50.880">
    <property type="match status" value="1"/>
</dbReference>
<dbReference type="EC" id="3.2.1.23" evidence="3 6"/>
<dbReference type="InterPro" id="IPR003476">
    <property type="entry name" value="Glyco_hydro_42"/>
</dbReference>
<evidence type="ECO:0000256" key="8">
    <source>
        <dbReference type="PIRSR" id="PIRSR001084-2"/>
    </source>
</evidence>
<dbReference type="InterPro" id="IPR013739">
    <property type="entry name" value="Beta_galactosidase_C"/>
</dbReference>
<feature type="binding site" evidence="9">
    <location>
        <position position="160"/>
    </location>
    <ligand>
        <name>Zn(2+)</name>
        <dbReference type="ChEBI" id="CHEBI:29105"/>
    </ligand>
</feature>
<proteinExistence type="inferred from homology"/>
<dbReference type="Gene3D" id="2.60.40.1180">
    <property type="entry name" value="Golgi alpha-mannosidase II"/>
    <property type="match status" value="1"/>
</dbReference>
<dbReference type="InterPro" id="IPR029062">
    <property type="entry name" value="Class_I_gatase-like"/>
</dbReference>
<dbReference type="GO" id="GO:0009341">
    <property type="term" value="C:beta-galactosidase complex"/>
    <property type="evidence" value="ECO:0007669"/>
    <property type="project" value="InterPro"/>
</dbReference>
<organism evidence="13 14">
    <name type="scientific">Paenibacillus ferrarius</name>
    <dbReference type="NCBI Taxonomy" id="1469647"/>
    <lineage>
        <taxon>Bacteria</taxon>
        <taxon>Bacillati</taxon>
        <taxon>Bacillota</taxon>
        <taxon>Bacilli</taxon>
        <taxon>Bacillales</taxon>
        <taxon>Paenibacillaceae</taxon>
        <taxon>Paenibacillus</taxon>
    </lineage>
</organism>
<evidence type="ECO:0000256" key="3">
    <source>
        <dbReference type="ARBA" id="ARBA00012756"/>
    </source>
</evidence>
<feature type="active site" description="Proton donor" evidence="7">
    <location>
        <position position="150"/>
    </location>
</feature>
<name>A0A1V4HQP2_9BACL</name>
<gene>
    <name evidence="13" type="ORF">BC351_16325</name>
</gene>
<dbReference type="SUPFAM" id="SSF52317">
    <property type="entry name" value="Class I glutamine amidotransferase-like"/>
    <property type="match status" value="1"/>
</dbReference>
<dbReference type="Pfam" id="PF08532">
    <property type="entry name" value="Glyco_hydro_42M"/>
    <property type="match status" value="1"/>
</dbReference>
<feature type="binding site" evidence="8">
    <location>
        <position position="315"/>
    </location>
    <ligand>
        <name>substrate</name>
    </ligand>
</feature>